<sequence length="859" mass="89951">MQSSLRTLEAEGVLAVPLLLLAASELPGLERLHMAQLPASFTYRDGMLPWPPEADARLAELLPQELLAAAEDPEPHMLIYGPAVYRRFRGYWSSFERALAALLVRRGSQLVELSLEAPARSVGRRLLQLLAAQRPARLSALRLRAVGLIREAHVAPRVPLERSGLLLEQAFRELAELSAASTAAATGASPTLAPLRLQQPQAPLAPPCCGLTRLELMACGAEPLSAEALEGLIGLQVLSLRDSCFVWRDRPPDLRCLRDLRRLDLRRCDWLDAEGAPWEEALLLPPGLQELDLAGFSSLTSVDLGPLDRLTSLAELSDITLHPDPSHGTRQLPKPYTQLAALTCTESLSDYVMRALHAAANGCGGGGRRWNDRSDGSPLESESESGTEAEQGRLEPRRGAGASGSGSEDGAHGRRGPNGRHGCGTDSDSAADSGADDGNRTGGVCGCGSAAGTAVSRGQVQAQGQEAGHGANVGGSVVAAAVPAVAPPLVSLTLLGVLPQDVSHLFPALPLLTRLVFAGDAESGTDTEGEGDIEDTGRLVLRCGELPALRELELVVGLLGWGQLALGPATSLTRLVVDDVEFVDVRYIELPRSLRHLAITAWFGLPELYQLSEGPVSAGPAALASALAAATRDRMQRSAVAAAAAAQRIGPGEAAGGAVGAGGGYPEDGCSDDEDADAAGRGGSDDFDTGLDLELLQDQSTDLGRTLEAEVERLLLQRLLPPLTQLRVLKLSWDIVTRRPPAPADADVDASGSGRGSRGGAGAATAGEACEAGPSCASALPRWPFPALLYLEELDVAWMRELPEEGLRHLLSRCPSLGAVTHCNGSRRVVRQADGSWLRRQAGSAGASGEGPDGGGANG</sequence>
<accession>A0A150GEL9</accession>
<protein>
    <submittedName>
        <fullName evidence="3">Uncharacterized protein</fullName>
    </submittedName>
</protein>
<dbReference type="Proteomes" id="UP000075714">
    <property type="component" value="Unassembled WGS sequence"/>
</dbReference>
<comment type="subcellular location">
    <subcellularLocation>
        <location evidence="1">Cytoplasm</location>
        <location evidence="1">Cytoskeleton</location>
        <location evidence="1">Cilium axoneme</location>
    </subcellularLocation>
</comment>
<gene>
    <name evidence="3" type="ORF">GPECTOR_33g672</name>
</gene>
<feature type="compositionally biased region" description="Gly residues" evidence="2">
    <location>
        <begin position="846"/>
        <end position="859"/>
    </location>
</feature>
<dbReference type="GO" id="GO:0031146">
    <property type="term" value="P:SCF-dependent proteasomal ubiquitin-dependent protein catabolic process"/>
    <property type="evidence" value="ECO:0007669"/>
    <property type="project" value="TreeGrafter"/>
</dbReference>
<evidence type="ECO:0000313" key="4">
    <source>
        <dbReference type="Proteomes" id="UP000075714"/>
    </source>
</evidence>
<feature type="region of interest" description="Disordered" evidence="2">
    <location>
        <begin position="363"/>
        <end position="435"/>
    </location>
</feature>
<dbReference type="GO" id="GO:0005930">
    <property type="term" value="C:axoneme"/>
    <property type="evidence" value="ECO:0007669"/>
    <property type="project" value="UniProtKB-SubCell"/>
</dbReference>
<reference evidence="4" key="1">
    <citation type="journal article" date="2016" name="Nat. Commun.">
        <title>The Gonium pectorale genome demonstrates co-option of cell cycle regulation during the evolution of multicellularity.</title>
        <authorList>
            <person name="Hanschen E.R."/>
            <person name="Marriage T.N."/>
            <person name="Ferris P.J."/>
            <person name="Hamaji T."/>
            <person name="Toyoda A."/>
            <person name="Fujiyama A."/>
            <person name="Neme R."/>
            <person name="Noguchi H."/>
            <person name="Minakuchi Y."/>
            <person name="Suzuki M."/>
            <person name="Kawai-Toyooka H."/>
            <person name="Smith D.R."/>
            <person name="Sparks H."/>
            <person name="Anderson J."/>
            <person name="Bakaric R."/>
            <person name="Luria V."/>
            <person name="Karger A."/>
            <person name="Kirschner M.W."/>
            <person name="Durand P.M."/>
            <person name="Michod R.E."/>
            <person name="Nozaki H."/>
            <person name="Olson B.J."/>
        </authorList>
    </citation>
    <scope>NUCLEOTIDE SEQUENCE [LARGE SCALE GENOMIC DNA]</scope>
    <source>
        <strain evidence="4">NIES-2863</strain>
    </source>
</reference>
<dbReference type="GO" id="GO:0019005">
    <property type="term" value="C:SCF ubiquitin ligase complex"/>
    <property type="evidence" value="ECO:0007669"/>
    <property type="project" value="TreeGrafter"/>
</dbReference>
<dbReference type="PANTHER" id="PTHR13318">
    <property type="entry name" value="PARTNER OF PAIRED, ISOFORM B-RELATED"/>
    <property type="match status" value="1"/>
</dbReference>
<dbReference type="InterPro" id="IPR032675">
    <property type="entry name" value="LRR_dom_sf"/>
</dbReference>
<feature type="compositionally biased region" description="Gly residues" evidence="2">
    <location>
        <begin position="655"/>
        <end position="666"/>
    </location>
</feature>
<feature type="region of interest" description="Disordered" evidence="2">
    <location>
        <begin position="655"/>
        <end position="684"/>
    </location>
</feature>
<keyword evidence="4" id="KW-1185">Reference proteome</keyword>
<dbReference type="EMBL" id="LSYV01000034">
    <property type="protein sequence ID" value="KXZ47790.1"/>
    <property type="molecule type" value="Genomic_DNA"/>
</dbReference>
<dbReference type="AlphaFoldDB" id="A0A150GEL9"/>
<proteinExistence type="predicted"/>
<feature type="region of interest" description="Disordered" evidence="2">
    <location>
        <begin position="740"/>
        <end position="768"/>
    </location>
</feature>
<organism evidence="3 4">
    <name type="scientific">Gonium pectorale</name>
    <name type="common">Green alga</name>
    <dbReference type="NCBI Taxonomy" id="33097"/>
    <lineage>
        <taxon>Eukaryota</taxon>
        <taxon>Viridiplantae</taxon>
        <taxon>Chlorophyta</taxon>
        <taxon>core chlorophytes</taxon>
        <taxon>Chlorophyceae</taxon>
        <taxon>CS clade</taxon>
        <taxon>Chlamydomonadales</taxon>
        <taxon>Volvocaceae</taxon>
        <taxon>Gonium</taxon>
    </lineage>
</organism>
<feature type="region of interest" description="Disordered" evidence="2">
    <location>
        <begin position="838"/>
        <end position="859"/>
    </location>
</feature>
<evidence type="ECO:0000256" key="2">
    <source>
        <dbReference type="SAM" id="MobiDB-lite"/>
    </source>
</evidence>
<feature type="compositionally biased region" description="Gly residues" evidence="2">
    <location>
        <begin position="753"/>
        <end position="762"/>
    </location>
</feature>
<evidence type="ECO:0000313" key="3">
    <source>
        <dbReference type="EMBL" id="KXZ47790.1"/>
    </source>
</evidence>
<dbReference type="Gene3D" id="3.80.10.10">
    <property type="entry name" value="Ribonuclease Inhibitor"/>
    <property type="match status" value="1"/>
</dbReference>
<comment type="caution">
    <text evidence="3">The sequence shown here is derived from an EMBL/GenBank/DDBJ whole genome shotgun (WGS) entry which is preliminary data.</text>
</comment>
<evidence type="ECO:0000256" key="1">
    <source>
        <dbReference type="ARBA" id="ARBA00004430"/>
    </source>
</evidence>
<dbReference type="OrthoDB" id="552706at2759"/>
<name>A0A150GEL9_GONPE</name>
<feature type="compositionally biased region" description="Low complexity" evidence="2">
    <location>
        <begin position="424"/>
        <end position="433"/>
    </location>
</feature>
<dbReference type="SUPFAM" id="SSF52047">
    <property type="entry name" value="RNI-like"/>
    <property type="match status" value="1"/>
</dbReference>